<dbReference type="Proteomes" id="UP001139516">
    <property type="component" value="Unassembled WGS sequence"/>
</dbReference>
<dbReference type="EMBL" id="JALPRX010000158">
    <property type="protein sequence ID" value="MCK8787949.1"/>
    <property type="molecule type" value="Genomic_DNA"/>
</dbReference>
<name>A0A9X2BZF2_9PROT</name>
<gene>
    <name evidence="1" type="ORF">M0638_26695</name>
</gene>
<protein>
    <submittedName>
        <fullName evidence="1">Lactate dehydrogenase</fullName>
    </submittedName>
</protein>
<sequence length="198" mass="20883">MAKAAPSSQLSLFDTTALSSPFSLFGDGGNLLPATGDDDEDAATAAPLAPAIARVVARDFRLTGERGLASAWKARAADNLAAIRLMQRIEGETRPATAEEQAILARFVGYGAGDLANALFRRPGEAWREGWAEQGDGLEQAVSAAELASLSRCTQYAHFTPEYIVRAVWAGLARLGFVRGAILVSGAMGNWTEATGRT</sequence>
<accession>A0A9X2BZF2</accession>
<reference evidence="1" key="1">
    <citation type="submission" date="2022-04" db="EMBL/GenBank/DDBJ databases">
        <title>Roseomonas acroporae sp. nov., isolated from coral Acropora digitifera.</title>
        <authorList>
            <person name="Sun H."/>
        </authorList>
    </citation>
    <scope>NUCLEOTIDE SEQUENCE</scope>
    <source>
        <strain evidence="1">NAR14</strain>
    </source>
</reference>
<organism evidence="1 2">
    <name type="scientific">Roseomonas acroporae</name>
    <dbReference type="NCBI Taxonomy" id="2937791"/>
    <lineage>
        <taxon>Bacteria</taxon>
        <taxon>Pseudomonadati</taxon>
        <taxon>Pseudomonadota</taxon>
        <taxon>Alphaproteobacteria</taxon>
        <taxon>Acetobacterales</taxon>
        <taxon>Roseomonadaceae</taxon>
        <taxon>Roseomonas</taxon>
    </lineage>
</organism>
<proteinExistence type="predicted"/>
<comment type="caution">
    <text evidence="1">The sequence shown here is derived from an EMBL/GenBank/DDBJ whole genome shotgun (WGS) entry which is preliminary data.</text>
</comment>
<evidence type="ECO:0000313" key="1">
    <source>
        <dbReference type="EMBL" id="MCK8787949.1"/>
    </source>
</evidence>
<evidence type="ECO:0000313" key="2">
    <source>
        <dbReference type="Proteomes" id="UP001139516"/>
    </source>
</evidence>
<dbReference type="AlphaFoldDB" id="A0A9X2BZF2"/>
<feature type="non-terminal residue" evidence="1">
    <location>
        <position position="198"/>
    </location>
</feature>
<keyword evidence="2" id="KW-1185">Reference proteome</keyword>